<dbReference type="InterPro" id="IPR018940">
    <property type="entry name" value="EF-1_beta_acid_region_euk"/>
</dbReference>
<gene>
    <name evidence="8" type="ORF">g.24513</name>
</gene>
<feature type="domain" description="Translation elongation factor EF1B beta/delta subunit guanine nucleotide exchange" evidence="6">
    <location>
        <begin position="263"/>
        <end position="349"/>
    </location>
</feature>
<name>A0A1B6MTR1_9HEMI</name>
<reference evidence="8" key="1">
    <citation type="submission" date="2015-11" db="EMBL/GenBank/DDBJ databases">
        <title>De novo transcriptome assembly of four potential Pierce s Disease insect vectors from Arizona vineyards.</title>
        <authorList>
            <person name="Tassone E.E."/>
        </authorList>
    </citation>
    <scope>NUCLEOTIDE SEQUENCE</scope>
</reference>
<dbReference type="GO" id="GO:0005085">
    <property type="term" value="F:guanyl-nucleotide exchange factor activity"/>
    <property type="evidence" value="ECO:0007669"/>
    <property type="project" value="TreeGrafter"/>
</dbReference>
<dbReference type="GO" id="GO:0005829">
    <property type="term" value="C:cytosol"/>
    <property type="evidence" value="ECO:0007669"/>
    <property type="project" value="TreeGrafter"/>
</dbReference>
<dbReference type="PANTHER" id="PTHR11595">
    <property type="entry name" value="EF-HAND AND COILED-COIL DOMAIN-CONTAINING FAMILY MEMBER"/>
    <property type="match status" value="1"/>
</dbReference>
<protein>
    <recommendedName>
        <fullName evidence="9">Translation elongation factor EF1B beta/delta subunit guanine nucleotide exchange domain-containing protein</fullName>
    </recommendedName>
</protein>
<dbReference type="PANTHER" id="PTHR11595:SF26">
    <property type="entry name" value="ELONGATION FACTOR 1-DELTA"/>
    <property type="match status" value="1"/>
</dbReference>
<keyword evidence="3 4" id="KW-0648">Protein biosynthesis</keyword>
<dbReference type="InterPro" id="IPR036219">
    <property type="entry name" value="eEF-1beta-like_sf"/>
</dbReference>
<dbReference type="Pfam" id="PF00736">
    <property type="entry name" value="EF1_GNE"/>
    <property type="match status" value="1"/>
</dbReference>
<dbReference type="AlphaFoldDB" id="A0A1B6MTR1"/>
<evidence type="ECO:0000259" key="6">
    <source>
        <dbReference type="SMART" id="SM00888"/>
    </source>
</evidence>
<dbReference type="Pfam" id="PF10587">
    <property type="entry name" value="EF-1_beta_acid"/>
    <property type="match status" value="1"/>
</dbReference>
<accession>A0A1B6MTR1</accession>
<organism evidence="8">
    <name type="scientific">Graphocephala atropunctata</name>
    <dbReference type="NCBI Taxonomy" id="36148"/>
    <lineage>
        <taxon>Eukaryota</taxon>
        <taxon>Metazoa</taxon>
        <taxon>Ecdysozoa</taxon>
        <taxon>Arthropoda</taxon>
        <taxon>Hexapoda</taxon>
        <taxon>Insecta</taxon>
        <taxon>Pterygota</taxon>
        <taxon>Neoptera</taxon>
        <taxon>Paraneoptera</taxon>
        <taxon>Hemiptera</taxon>
        <taxon>Auchenorrhyncha</taxon>
        <taxon>Membracoidea</taxon>
        <taxon>Cicadellidae</taxon>
        <taxon>Cicadellinae</taxon>
        <taxon>Cicadellini</taxon>
        <taxon>Graphocephala</taxon>
    </lineage>
</organism>
<dbReference type="InterPro" id="IPR014717">
    <property type="entry name" value="Transl_elong_EF1B/ribsomal_bS6"/>
</dbReference>
<dbReference type="Gene3D" id="3.30.70.60">
    <property type="match status" value="1"/>
</dbReference>
<evidence type="ECO:0000313" key="8">
    <source>
        <dbReference type="EMBL" id="JAT39269.1"/>
    </source>
</evidence>
<evidence type="ECO:0000259" key="7">
    <source>
        <dbReference type="SMART" id="SM01182"/>
    </source>
</evidence>
<dbReference type="SUPFAM" id="SSF54984">
    <property type="entry name" value="eEF-1beta-like"/>
    <property type="match status" value="1"/>
</dbReference>
<dbReference type="GO" id="GO:0005853">
    <property type="term" value="C:eukaryotic translation elongation factor 1 complex"/>
    <property type="evidence" value="ECO:0007669"/>
    <property type="project" value="InterPro"/>
</dbReference>
<feature type="domain" description="Elongation factor 1 beta central acidic region eukaryote" evidence="7">
    <location>
        <begin position="227"/>
        <end position="254"/>
    </location>
</feature>
<dbReference type="GO" id="GO:0003746">
    <property type="term" value="F:translation elongation factor activity"/>
    <property type="evidence" value="ECO:0007669"/>
    <property type="project" value="UniProtKB-KW"/>
</dbReference>
<dbReference type="InterPro" id="IPR049720">
    <property type="entry name" value="EF1B_bsu/dsu"/>
</dbReference>
<evidence type="ECO:0000256" key="3">
    <source>
        <dbReference type="ARBA" id="ARBA00022917"/>
    </source>
</evidence>
<keyword evidence="2 4" id="KW-0251">Elongation factor</keyword>
<dbReference type="SMART" id="SM00888">
    <property type="entry name" value="EF1_GNE"/>
    <property type="match status" value="1"/>
</dbReference>
<feature type="compositionally biased region" description="Acidic residues" evidence="5">
    <location>
        <begin position="219"/>
        <end position="237"/>
    </location>
</feature>
<dbReference type="EMBL" id="GEBQ01000708">
    <property type="protein sequence ID" value="JAT39269.1"/>
    <property type="molecule type" value="Transcribed_RNA"/>
</dbReference>
<evidence type="ECO:0000256" key="5">
    <source>
        <dbReference type="SAM" id="MobiDB-lite"/>
    </source>
</evidence>
<evidence type="ECO:0000256" key="4">
    <source>
        <dbReference type="RuleBase" id="RU003791"/>
    </source>
</evidence>
<feature type="region of interest" description="Disordered" evidence="5">
    <location>
        <begin position="192"/>
        <end position="240"/>
    </location>
</feature>
<dbReference type="InterPro" id="IPR001326">
    <property type="entry name" value="Transl_elong_EF1B_B/D_CS"/>
</dbReference>
<sequence length="349" mass="38930">MEVALAQEKIWFDKYKYEEAEKAYFENLSKLQNLDGYSNQAPEIPKTNVSCPSAPKPIKDDSVKPVPNPVAYITTPEPRVEDKRFKVKNRNKAKKDVEKKVEKTVKLEPKVSSNNAIMKNSLAEEVAKARQHIKSSLECMDGLAKMTSENIAVEFNNRLNSLESENSNLKKEVNGLTTMIKKLNERIATLEKSGGASSAKPVASAAAGSQKPASKPKVEDDDDGVDLFGSDSEEEDEDAKKIKEQRLAEYAARKSKKPVLIAKSNIILDVKPWDDETDMKKMEVEVRKVTTDGLIWGASKLVPLAYGIHKLQISCVVEDDKVSVDWLQEQLEAIEDYVQSVDIAAFNKV</sequence>
<dbReference type="FunFam" id="3.30.70.60:FF:000001">
    <property type="entry name" value="Elongation factor 1-beta 1 like"/>
    <property type="match status" value="1"/>
</dbReference>
<evidence type="ECO:0000256" key="2">
    <source>
        <dbReference type="ARBA" id="ARBA00022768"/>
    </source>
</evidence>
<dbReference type="InterPro" id="IPR014038">
    <property type="entry name" value="EF1B_bsu/dsu_GNE"/>
</dbReference>
<feature type="compositionally biased region" description="Low complexity" evidence="5">
    <location>
        <begin position="193"/>
        <end position="209"/>
    </location>
</feature>
<dbReference type="CDD" id="cd00292">
    <property type="entry name" value="EF1B"/>
    <property type="match status" value="1"/>
</dbReference>
<evidence type="ECO:0000256" key="1">
    <source>
        <dbReference type="ARBA" id="ARBA00007411"/>
    </source>
</evidence>
<evidence type="ECO:0008006" key="9">
    <source>
        <dbReference type="Google" id="ProtNLM"/>
    </source>
</evidence>
<proteinExistence type="inferred from homology"/>
<comment type="similarity">
    <text evidence="1 4">Belongs to the EF-1-beta/EF-1-delta family.</text>
</comment>
<dbReference type="SMART" id="SM01182">
    <property type="entry name" value="EF-1_beta_acid"/>
    <property type="match status" value="1"/>
</dbReference>
<dbReference type="PROSITE" id="PS00825">
    <property type="entry name" value="EF1BD_2"/>
    <property type="match status" value="1"/>
</dbReference>